<dbReference type="SUPFAM" id="SSF53187">
    <property type="entry name" value="Zn-dependent exopeptidases"/>
    <property type="match status" value="1"/>
</dbReference>
<dbReference type="RefSeq" id="WP_167942600.1">
    <property type="nucleotide sequence ID" value="NZ_JAATJA010000006.1"/>
</dbReference>
<dbReference type="Gene3D" id="3.30.70.360">
    <property type="match status" value="1"/>
</dbReference>
<name>A0A846QRA0_9BACT</name>
<evidence type="ECO:0000256" key="1">
    <source>
        <dbReference type="ARBA" id="ARBA00022723"/>
    </source>
</evidence>
<keyword evidence="6" id="KW-1185">Reference proteome</keyword>
<comment type="caution">
    <text evidence="5">The sequence shown here is derived from an EMBL/GenBank/DDBJ whole genome shotgun (WGS) entry which is preliminary data.</text>
</comment>
<dbReference type="Proteomes" id="UP000580856">
    <property type="component" value="Unassembled WGS sequence"/>
</dbReference>
<gene>
    <name evidence="5" type="ORF">GGQ74_003221</name>
</gene>
<proteinExistence type="predicted"/>
<dbReference type="Pfam" id="PF07687">
    <property type="entry name" value="M20_dimer"/>
    <property type="match status" value="1"/>
</dbReference>
<evidence type="ECO:0000313" key="5">
    <source>
        <dbReference type="EMBL" id="NJB69510.1"/>
    </source>
</evidence>
<dbReference type="PANTHER" id="PTHR43808">
    <property type="entry name" value="ACETYLORNITHINE DEACETYLASE"/>
    <property type="match status" value="1"/>
</dbReference>
<organism evidence="5 6">
    <name type="scientific">Desulfobaculum xiamenense</name>
    <dbReference type="NCBI Taxonomy" id="995050"/>
    <lineage>
        <taxon>Bacteria</taxon>
        <taxon>Pseudomonadati</taxon>
        <taxon>Thermodesulfobacteriota</taxon>
        <taxon>Desulfovibrionia</taxon>
        <taxon>Desulfovibrionales</taxon>
        <taxon>Desulfovibrionaceae</taxon>
        <taxon>Desulfobaculum</taxon>
    </lineage>
</organism>
<dbReference type="SUPFAM" id="SSF55031">
    <property type="entry name" value="Bacterial exopeptidase dimerisation domain"/>
    <property type="match status" value="1"/>
</dbReference>
<dbReference type="EMBL" id="JAATJA010000006">
    <property type="protein sequence ID" value="NJB69510.1"/>
    <property type="molecule type" value="Genomic_DNA"/>
</dbReference>
<keyword evidence="2 5" id="KW-0378">Hydrolase</keyword>
<sequence>MIISDDAKKVMDLTCELVRFRSTASRPDEVHACADFIAERIAALGVTPERFEFDGVPSVAALPKHGHAPVLLMAHFDVVEAESDEQFAPYIDNERLYGRGCVDDKYGVALALVLFEKHLNALRAAGGSLENLPFGILFTCDEEQGGHLGAAKVLERISTDFCIALDGGTPDSIITKGKGVLDLRLIAQGRPAHGARPWLGENAFDTFIEDYAALKALFPPTTDDQWQRTMNMGIVRVGGATPNKVPGKAEGVLDIRYTENDDVDALLTSMKARVKGSIEVMAREPLFFAGESPYLDLLLETVPEAATAHMHGASDARFLSANGIPAVVWGADSEMSQHGPEEHVTLASLDAITARLDTYLAALARHARQ</sequence>
<evidence type="ECO:0000313" key="6">
    <source>
        <dbReference type="Proteomes" id="UP000580856"/>
    </source>
</evidence>
<dbReference type="EC" id="3.5.1.18" evidence="5"/>
<dbReference type="InterPro" id="IPR002933">
    <property type="entry name" value="Peptidase_M20"/>
</dbReference>
<dbReference type="GO" id="GO:0009014">
    <property type="term" value="F:succinyl-diaminopimelate desuccinylase activity"/>
    <property type="evidence" value="ECO:0007669"/>
    <property type="project" value="UniProtKB-EC"/>
</dbReference>
<dbReference type="InterPro" id="IPR011650">
    <property type="entry name" value="Peptidase_M20_dimer"/>
</dbReference>
<dbReference type="PANTHER" id="PTHR43808:SF31">
    <property type="entry name" value="N-ACETYL-L-CITRULLINE DEACETYLASE"/>
    <property type="match status" value="1"/>
</dbReference>
<dbReference type="Pfam" id="PF01546">
    <property type="entry name" value="Peptidase_M20"/>
    <property type="match status" value="1"/>
</dbReference>
<dbReference type="AlphaFoldDB" id="A0A846QRA0"/>
<evidence type="ECO:0000256" key="2">
    <source>
        <dbReference type="ARBA" id="ARBA00022801"/>
    </source>
</evidence>
<keyword evidence="1" id="KW-0479">Metal-binding</keyword>
<dbReference type="GO" id="GO:0008777">
    <property type="term" value="F:acetylornithine deacetylase activity"/>
    <property type="evidence" value="ECO:0007669"/>
    <property type="project" value="TreeGrafter"/>
</dbReference>
<dbReference type="InterPro" id="IPR050072">
    <property type="entry name" value="Peptidase_M20A"/>
</dbReference>
<reference evidence="5 6" key="1">
    <citation type="submission" date="2020-03" db="EMBL/GenBank/DDBJ databases">
        <title>Genomic Encyclopedia of Type Strains, Phase IV (KMG-IV): sequencing the most valuable type-strain genomes for metagenomic binning, comparative biology and taxonomic classification.</title>
        <authorList>
            <person name="Goeker M."/>
        </authorList>
    </citation>
    <scope>NUCLEOTIDE SEQUENCE [LARGE SCALE GENOMIC DNA]</scope>
    <source>
        <strain evidence="5 6">DSM 24233</strain>
    </source>
</reference>
<dbReference type="InterPro" id="IPR036264">
    <property type="entry name" value="Bact_exopeptidase_dim_dom"/>
</dbReference>
<dbReference type="GO" id="GO:0006526">
    <property type="term" value="P:L-arginine biosynthetic process"/>
    <property type="evidence" value="ECO:0007669"/>
    <property type="project" value="TreeGrafter"/>
</dbReference>
<dbReference type="Gene3D" id="3.40.630.10">
    <property type="entry name" value="Zn peptidases"/>
    <property type="match status" value="1"/>
</dbReference>
<accession>A0A846QRA0</accession>
<evidence type="ECO:0000259" key="4">
    <source>
        <dbReference type="Pfam" id="PF07687"/>
    </source>
</evidence>
<evidence type="ECO:0000256" key="3">
    <source>
        <dbReference type="ARBA" id="ARBA00023285"/>
    </source>
</evidence>
<feature type="domain" description="Peptidase M20 dimerisation" evidence="4">
    <location>
        <begin position="178"/>
        <end position="275"/>
    </location>
</feature>
<keyword evidence="3" id="KW-0170">Cobalt</keyword>
<protein>
    <submittedName>
        <fullName evidence="5">Succinyl-diaminopimelate desuccinylase</fullName>
        <ecNumber evidence="5">3.5.1.18</ecNumber>
    </submittedName>
</protein>
<dbReference type="GO" id="GO:0046872">
    <property type="term" value="F:metal ion binding"/>
    <property type="evidence" value="ECO:0007669"/>
    <property type="project" value="UniProtKB-KW"/>
</dbReference>